<dbReference type="Pfam" id="PF01067">
    <property type="entry name" value="Calpain_III"/>
    <property type="match status" value="2"/>
</dbReference>
<evidence type="ECO:0000259" key="6">
    <source>
        <dbReference type="SMART" id="SM00720"/>
    </source>
</evidence>
<feature type="region of interest" description="Disordered" evidence="5">
    <location>
        <begin position="182"/>
        <end position="213"/>
    </location>
</feature>
<protein>
    <submittedName>
        <fullName evidence="7">Calpain-like cysteine protease</fullName>
    </submittedName>
</protein>
<dbReference type="KEGG" id="dfa:DFA_07736"/>
<dbReference type="RefSeq" id="XP_004355232.1">
    <property type="nucleotide sequence ID" value="XM_004355180.1"/>
</dbReference>
<dbReference type="GO" id="GO:0004198">
    <property type="term" value="F:calcium-dependent cysteine-type endopeptidase activity"/>
    <property type="evidence" value="ECO:0007669"/>
    <property type="project" value="InterPro"/>
</dbReference>
<evidence type="ECO:0000313" key="7">
    <source>
        <dbReference type="EMBL" id="EGG16758.1"/>
    </source>
</evidence>
<evidence type="ECO:0000313" key="8">
    <source>
        <dbReference type="Proteomes" id="UP000007797"/>
    </source>
</evidence>
<dbReference type="OrthoDB" id="167576at2759"/>
<reference evidence="8" key="1">
    <citation type="journal article" date="2011" name="Genome Res.">
        <title>Phylogeny-wide analysis of social amoeba genomes highlights ancient origins for complex intercellular communication.</title>
        <authorList>
            <person name="Heidel A.J."/>
            <person name="Lawal H.M."/>
            <person name="Felder M."/>
            <person name="Schilde C."/>
            <person name="Helps N.R."/>
            <person name="Tunggal B."/>
            <person name="Rivero F."/>
            <person name="John U."/>
            <person name="Schleicher M."/>
            <person name="Eichinger L."/>
            <person name="Platzer M."/>
            <person name="Noegel A.A."/>
            <person name="Schaap P."/>
            <person name="Gloeckner G."/>
        </authorList>
    </citation>
    <scope>NUCLEOTIDE SEQUENCE [LARGE SCALE GENOMIC DNA]</scope>
    <source>
        <strain evidence="8">SH3</strain>
    </source>
</reference>
<evidence type="ECO:0000256" key="2">
    <source>
        <dbReference type="ARBA" id="ARBA00022670"/>
    </source>
</evidence>
<keyword evidence="4" id="KW-0788">Thiol protease</keyword>
<proteinExistence type="inferred from homology"/>
<evidence type="ECO:0000256" key="4">
    <source>
        <dbReference type="ARBA" id="ARBA00022807"/>
    </source>
</evidence>
<dbReference type="InterPro" id="IPR022684">
    <property type="entry name" value="Calpain_cysteine_protease"/>
</dbReference>
<dbReference type="InterPro" id="IPR022682">
    <property type="entry name" value="Calpain_domain_III"/>
</dbReference>
<comment type="similarity">
    <text evidence="1">Belongs to the peptidase C2 family.</text>
</comment>
<dbReference type="SUPFAM" id="SSF49758">
    <property type="entry name" value="Calpain large subunit, middle domain (domain III)"/>
    <property type="match status" value="2"/>
</dbReference>
<dbReference type="STRING" id="1054147.F4Q336"/>
<name>F4Q336_CACFS</name>
<gene>
    <name evidence="7" type="ORF">DFA_07736</name>
</gene>
<dbReference type="PANTHER" id="PTHR10183">
    <property type="entry name" value="CALPAIN"/>
    <property type="match status" value="1"/>
</dbReference>
<dbReference type="GeneID" id="14869035"/>
<evidence type="ECO:0000256" key="1">
    <source>
        <dbReference type="ARBA" id="ARBA00007623"/>
    </source>
</evidence>
<evidence type="ECO:0000256" key="3">
    <source>
        <dbReference type="ARBA" id="ARBA00022801"/>
    </source>
</evidence>
<dbReference type="AlphaFoldDB" id="F4Q336"/>
<evidence type="ECO:0000256" key="5">
    <source>
        <dbReference type="SAM" id="MobiDB-lite"/>
    </source>
</evidence>
<dbReference type="EMBL" id="GL883021">
    <property type="protein sequence ID" value="EGG16758.1"/>
    <property type="molecule type" value="Genomic_DNA"/>
</dbReference>
<accession>F4Q336</accession>
<dbReference type="Proteomes" id="UP000007797">
    <property type="component" value="Unassembled WGS sequence"/>
</dbReference>
<feature type="compositionally biased region" description="Basic and acidic residues" evidence="5">
    <location>
        <begin position="198"/>
        <end position="213"/>
    </location>
</feature>
<feature type="domain" description="Peptidase C2 calpain" evidence="6">
    <location>
        <begin position="43"/>
        <end position="182"/>
    </location>
</feature>
<dbReference type="PRINTS" id="PR00704">
    <property type="entry name" value="CALPAIN"/>
</dbReference>
<dbReference type="SMART" id="SM00720">
    <property type="entry name" value="calpain_III"/>
    <property type="match status" value="1"/>
</dbReference>
<dbReference type="PANTHER" id="PTHR10183:SF379">
    <property type="entry name" value="CALPAIN-5"/>
    <property type="match status" value="1"/>
</dbReference>
<dbReference type="InterPro" id="IPR022683">
    <property type="entry name" value="Calpain_III"/>
</dbReference>
<keyword evidence="3" id="KW-0378">Hydrolase</keyword>
<dbReference type="Gene3D" id="2.60.120.380">
    <property type="match status" value="2"/>
</dbReference>
<keyword evidence="2 7" id="KW-0645">Protease</keyword>
<organism evidence="7 8">
    <name type="scientific">Cavenderia fasciculata</name>
    <name type="common">Slime mold</name>
    <name type="synonym">Dictyostelium fasciculatum</name>
    <dbReference type="NCBI Taxonomy" id="261658"/>
    <lineage>
        <taxon>Eukaryota</taxon>
        <taxon>Amoebozoa</taxon>
        <taxon>Evosea</taxon>
        <taxon>Eumycetozoa</taxon>
        <taxon>Dictyostelia</taxon>
        <taxon>Acytosteliales</taxon>
        <taxon>Cavenderiaceae</taxon>
        <taxon>Cavenderia</taxon>
    </lineage>
</organism>
<dbReference type="InterPro" id="IPR036213">
    <property type="entry name" value="Calpain_III_sf"/>
</dbReference>
<sequence length="213" mass="23984">MNLEAGEYVVIPSTFDQAIEAAFHLTLFTDDRQATFAPLTDAWKHQELIKGTWVGKSAGGSPNSGESFFKNPQFRLTLPKDRAADTTVLVQLIQDSTLADEGIGFIVINRDQHDKALTAGDFQNEQLFTKTANWERRNDIAHRVVVKQDDPSVFTIIPSTYEKGVNRSFRVQVFSDLPVELDSIDEADDSSDEEEDNNSDKEEKDDNKKQDEN</sequence>
<feature type="compositionally biased region" description="Acidic residues" evidence="5">
    <location>
        <begin position="182"/>
        <end position="197"/>
    </location>
</feature>
<keyword evidence="8" id="KW-1185">Reference proteome</keyword>
<dbReference type="GO" id="GO:0006508">
    <property type="term" value="P:proteolysis"/>
    <property type="evidence" value="ECO:0007669"/>
    <property type="project" value="UniProtKB-KW"/>
</dbReference>